<comment type="caution">
    <text evidence="2">The sequence shown here is derived from an EMBL/GenBank/DDBJ whole genome shotgun (WGS) entry which is preliminary data.</text>
</comment>
<feature type="region of interest" description="Disordered" evidence="1">
    <location>
        <begin position="311"/>
        <end position="343"/>
    </location>
</feature>
<organism evidence="2 3">
    <name type="scientific">Wickerhamomyces mucosus</name>
    <dbReference type="NCBI Taxonomy" id="1378264"/>
    <lineage>
        <taxon>Eukaryota</taxon>
        <taxon>Fungi</taxon>
        <taxon>Dikarya</taxon>
        <taxon>Ascomycota</taxon>
        <taxon>Saccharomycotina</taxon>
        <taxon>Saccharomycetes</taxon>
        <taxon>Phaffomycetales</taxon>
        <taxon>Wickerhamomycetaceae</taxon>
        <taxon>Wickerhamomyces</taxon>
    </lineage>
</organism>
<feature type="region of interest" description="Disordered" evidence="1">
    <location>
        <begin position="199"/>
        <end position="238"/>
    </location>
</feature>
<feature type="compositionally biased region" description="Low complexity" evidence="1">
    <location>
        <begin position="221"/>
        <end position="237"/>
    </location>
</feature>
<feature type="region of interest" description="Disordered" evidence="1">
    <location>
        <begin position="1"/>
        <end position="33"/>
    </location>
</feature>
<feature type="region of interest" description="Disordered" evidence="1">
    <location>
        <begin position="402"/>
        <end position="436"/>
    </location>
</feature>
<sequence>MAEDTKVNEHIDLTESKNYEKGHSVQSSISSSASALLRKGKQSNAFESYEASAREDKKRLSNMLEQFSSTSIDEFEDADEFIANRSDQNSTPDNKTVPQIFHPNQDLHLSNKSLDSFEFEKPPQNLLQITPTSALSGGSNNRVSMISDYAPSIHEVNEVAYVVQDRSTSPVEFINEDENALEHGDVLLSKNPSVLRKIVSSNSSSKKSDSENHIKNKESVTSDSSHTTGTASASGSSKYPLSVYSAKIAEVQNNTILESTELEDNKSTNLSVSDQTYARTSQSFNHNLRSSSAASSIEIDIGTLKTKKENLVLPQSADRSRSTEITPSIPSRSPNRPKSHYLGAPSERIVKLSERPKSVEIQAIDDLMSELDEEISKSPLIDGDEVQIEAVDELSEKHQLVSHLKKNSFTSQSPRPLPPPPVPTHKLTPNESSHSNHEILADDGFVTEDESAELQTESHKKDKRKHTSRSRKKSINESRKSANFKKGHFSQDTLMQMLQVTEGTIIGQEFQDLGLEQSEKQLLERLVDSLSRLTADMIIDSERHDESVRRLNKAIKALEGF</sequence>
<dbReference type="OrthoDB" id="4067583at2759"/>
<reference evidence="2" key="2">
    <citation type="submission" date="2021-01" db="EMBL/GenBank/DDBJ databases">
        <authorList>
            <person name="Schikora-Tamarit M.A."/>
        </authorList>
    </citation>
    <scope>NUCLEOTIDE SEQUENCE</scope>
    <source>
        <strain evidence="2">CBS6341</strain>
    </source>
</reference>
<proteinExistence type="predicted"/>
<gene>
    <name evidence="2" type="ORF">WICMUC_004679</name>
</gene>
<feature type="compositionally biased region" description="Basic and acidic residues" evidence="1">
    <location>
        <begin position="1"/>
        <end position="23"/>
    </location>
</feature>
<evidence type="ECO:0008006" key="4">
    <source>
        <dbReference type="Google" id="ProtNLM"/>
    </source>
</evidence>
<feature type="region of interest" description="Disordered" evidence="1">
    <location>
        <begin position="449"/>
        <end position="487"/>
    </location>
</feature>
<dbReference type="AlphaFoldDB" id="A0A9P8PHI6"/>
<feature type="compositionally biased region" description="Low complexity" evidence="1">
    <location>
        <begin position="24"/>
        <end position="33"/>
    </location>
</feature>
<feature type="compositionally biased region" description="Polar residues" evidence="1">
    <location>
        <begin position="323"/>
        <end position="336"/>
    </location>
</feature>
<keyword evidence="3" id="KW-1185">Reference proteome</keyword>
<evidence type="ECO:0000313" key="3">
    <source>
        <dbReference type="Proteomes" id="UP000769528"/>
    </source>
</evidence>
<protein>
    <recommendedName>
        <fullName evidence="4">Protein NBA1</fullName>
    </recommendedName>
</protein>
<dbReference type="Proteomes" id="UP000769528">
    <property type="component" value="Unassembled WGS sequence"/>
</dbReference>
<evidence type="ECO:0000313" key="2">
    <source>
        <dbReference type="EMBL" id="KAH3671382.1"/>
    </source>
</evidence>
<feature type="compositionally biased region" description="Basic residues" evidence="1">
    <location>
        <begin position="461"/>
        <end position="473"/>
    </location>
</feature>
<accession>A0A9P8PHI6</accession>
<reference evidence="2" key="1">
    <citation type="journal article" date="2021" name="Open Biol.">
        <title>Shared evolutionary footprints suggest mitochondrial oxidative damage underlies multiple complex I losses in fungi.</title>
        <authorList>
            <person name="Schikora-Tamarit M.A."/>
            <person name="Marcet-Houben M."/>
            <person name="Nosek J."/>
            <person name="Gabaldon T."/>
        </authorList>
    </citation>
    <scope>NUCLEOTIDE SEQUENCE</scope>
    <source>
        <strain evidence="2">CBS6341</strain>
    </source>
</reference>
<feature type="compositionally biased region" description="Basic and acidic residues" evidence="1">
    <location>
        <begin position="206"/>
        <end position="220"/>
    </location>
</feature>
<name>A0A9P8PHI6_9ASCO</name>
<dbReference type="EMBL" id="JAEUBF010001281">
    <property type="protein sequence ID" value="KAH3671382.1"/>
    <property type="molecule type" value="Genomic_DNA"/>
</dbReference>
<evidence type="ECO:0000256" key="1">
    <source>
        <dbReference type="SAM" id="MobiDB-lite"/>
    </source>
</evidence>